<comment type="subcellular location">
    <subcellularLocation>
        <location evidence="5">Cell inner membrane</location>
        <topology evidence="5">Multi-pass membrane protein</topology>
    </subcellularLocation>
</comment>
<evidence type="ECO:0000256" key="1">
    <source>
        <dbReference type="ARBA" id="ARBA00022475"/>
    </source>
</evidence>
<comment type="function">
    <text evidence="5">Plays a role in cell envelope biogenesis, maintenance of cell envelope integrity and membrane homeostasis.</text>
</comment>
<gene>
    <name evidence="5" type="primary">yciB</name>
    <name evidence="6" type="ORF">SAMN04488038_109134</name>
</gene>
<dbReference type="Proteomes" id="UP000199233">
    <property type="component" value="Unassembled WGS sequence"/>
</dbReference>
<feature type="transmembrane region" description="Helical" evidence="5">
    <location>
        <begin position="151"/>
        <end position="169"/>
    </location>
</feature>
<proteinExistence type="inferred from homology"/>
<feature type="transmembrane region" description="Helical" evidence="5">
    <location>
        <begin position="80"/>
        <end position="100"/>
    </location>
</feature>
<keyword evidence="7" id="KW-1185">Reference proteome</keyword>
<organism evidence="6 7">
    <name type="scientific">Solimonas aquatica</name>
    <dbReference type="NCBI Taxonomy" id="489703"/>
    <lineage>
        <taxon>Bacteria</taxon>
        <taxon>Pseudomonadati</taxon>
        <taxon>Pseudomonadota</taxon>
        <taxon>Gammaproteobacteria</taxon>
        <taxon>Nevskiales</taxon>
        <taxon>Nevskiaceae</taxon>
        <taxon>Solimonas</taxon>
    </lineage>
</organism>
<feature type="transmembrane region" description="Helical" evidence="5">
    <location>
        <begin position="20"/>
        <end position="42"/>
    </location>
</feature>
<dbReference type="HAMAP" id="MF_00189">
    <property type="entry name" value="YciB"/>
    <property type="match status" value="1"/>
</dbReference>
<dbReference type="NCBIfam" id="TIGR00997">
    <property type="entry name" value="ispZ"/>
    <property type="match status" value="1"/>
</dbReference>
<dbReference type="AlphaFoldDB" id="A0A1H9I1P6"/>
<evidence type="ECO:0000256" key="5">
    <source>
        <dbReference type="HAMAP-Rule" id="MF_00189"/>
    </source>
</evidence>
<comment type="similarity">
    <text evidence="5">Belongs to the YciB family.</text>
</comment>
<evidence type="ECO:0000256" key="3">
    <source>
        <dbReference type="ARBA" id="ARBA00022989"/>
    </source>
</evidence>
<evidence type="ECO:0000313" key="7">
    <source>
        <dbReference type="Proteomes" id="UP000199233"/>
    </source>
</evidence>
<feature type="transmembrane region" description="Helical" evidence="5">
    <location>
        <begin position="49"/>
        <end position="68"/>
    </location>
</feature>
<keyword evidence="3 5" id="KW-1133">Transmembrane helix</keyword>
<name>A0A1H9I1P6_9GAMM</name>
<dbReference type="RefSeq" id="WP_093286586.1">
    <property type="nucleotide sequence ID" value="NZ_FOFS01000009.1"/>
</dbReference>
<protein>
    <recommendedName>
        <fullName evidence="5">Inner membrane-spanning protein YciB</fullName>
    </recommendedName>
</protein>
<keyword evidence="1 5" id="KW-1003">Cell membrane</keyword>
<feature type="transmembrane region" description="Helical" evidence="5">
    <location>
        <begin position="121"/>
        <end position="139"/>
    </location>
</feature>
<accession>A0A1H9I1P6</accession>
<evidence type="ECO:0000313" key="6">
    <source>
        <dbReference type="EMBL" id="SEQ68458.1"/>
    </source>
</evidence>
<dbReference type="STRING" id="489703.SAMN04488038_109134"/>
<keyword evidence="5" id="KW-0997">Cell inner membrane</keyword>
<dbReference type="PANTHER" id="PTHR36917">
    <property type="entry name" value="INTRACELLULAR SEPTATION PROTEIN A-RELATED"/>
    <property type="match status" value="1"/>
</dbReference>
<dbReference type="EMBL" id="FOFS01000009">
    <property type="protein sequence ID" value="SEQ68458.1"/>
    <property type="molecule type" value="Genomic_DNA"/>
</dbReference>
<sequence length="176" mass="19708">MNKILDLAPAVLFLGVYAAYGIYAATAALIIAMFALVAWYWFSEKRLHKAHFITALVALVLGGLTIYVHDASFIKLKPTVVYAVFALALLGSHFIGDKVLLARLPQNAISLPDAVWRKVNFAWALFFIGCAVLNLYVAFNFSEAVWVKFKVFGFTVLMFVFLLAHAPFLKRYLPQE</sequence>
<dbReference type="PANTHER" id="PTHR36917:SF1">
    <property type="entry name" value="INNER MEMBRANE-SPANNING PROTEIN YCIB"/>
    <property type="match status" value="1"/>
</dbReference>
<evidence type="ECO:0000256" key="2">
    <source>
        <dbReference type="ARBA" id="ARBA00022692"/>
    </source>
</evidence>
<keyword evidence="2 5" id="KW-0812">Transmembrane</keyword>
<evidence type="ECO:0000256" key="4">
    <source>
        <dbReference type="ARBA" id="ARBA00023136"/>
    </source>
</evidence>
<dbReference type="InterPro" id="IPR006008">
    <property type="entry name" value="YciB"/>
</dbReference>
<dbReference type="GO" id="GO:0005886">
    <property type="term" value="C:plasma membrane"/>
    <property type="evidence" value="ECO:0007669"/>
    <property type="project" value="UniProtKB-SubCell"/>
</dbReference>
<keyword evidence="4 5" id="KW-0472">Membrane</keyword>
<dbReference type="Pfam" id="PF04279">
    <property type="entry name" value="IspA"/>
    <property type="match status" value="1"/>
</dbReference>
<dbReference type="OrthoDB" id="9788219at2"/>
<reference evidence="6 7" key="1">
    <citation type="submission" date="2016-10" db="EMBL/GenBank/DDBJ databases">
        <authorList>
            <person name="de Groot N.N."/>
        </authorList>
    </citation>
    <scope>NUCLEOTIDE SEQUENCE [LARGE SCALE GENOMIC DNA]</scope>
    <source>
        <strain evidence="6 7">DSM 25927</strain>
    </source>
</reference>